<comment type="caution">
    <text evidence="6">The sequence shown here is derived from an EMBL/GenBank/DDBJ whole genome shotgun (WGS) entry which is preliminary data.</text>
</comment>
<protein>
    <submittedName>
        <fullName evidence="6">7-beta-(4-carbaxybutanamido)cephalosporanic acid acylase</fullName>
    </submittedName>
</protein>
<dbReference type="InterPro" id="IPR002692">
    <property type="entry name" value="S45"/>
</dbReference>
<dbReference type="Proteomes" id="UP000639606">
    <property type="component" value="Unassembled WGS sequence"/>
</dbReference>
<dbReference type="InterPro" id="IPR023343">
    <property type="entry name" value="Penicillin_amidase_dom1"/>
</dbReference>
<comment type="similarity">
    <text evidence="1">Belongs to the peptidase S45 family.</text>
</comment>
<dbReference type="Gene3D" id="1.10.1400.10">
    <property type="match status" value="1"/>
</dbReference>
<evidence type="ECO:0000256" key="3">
    <source>
        <dbReference type="ARBA" id="ARBA00022801"/>
    </source>
</evidence>
<proteinExistence type="inferred from homology"/>
<keyword evidence="7" id="KW-1185">Reference proteome</keyword>
<sequence length="649" mass="69278">MEISWDEWAVPTVVADDELDVTFGVGYAQARTNAGLVLELYGIARGCAAALWGAEFLAEDTFGARLGLDAQSDVWFDAQSPETIARIAAFCEGFNAACAEDPVLGAGRREALPVTPRDVVAHALRVFVRFSTVDATGRAFAPDAFVDAAGSNGWAVSGRLSSTGNAQLIINPHLGWQGYHRWFEVRTVHPGRDFHGAQLMGLPWQNIGYSPAVAWGHTVNPVPNLTVYELDLVDGTYLFDGERRPVTTVEHRIEVAGGAAATVTERRSVHGPIVTAPDGAEVAVRMAGSLHHPATSALEGWWRMSRAGGVAELFAIHDASPLPLFNVIAADSAGSIGALYCGTPPVLPGASHADLQRRLPGHDPTWLWDAVHPASSMPRVLDPECGWVQNCNETPWLYTDPPLDPSEYPASIAPSVWTIDDLRPHASRGQLVGRERITPDELLGLKYTTRALLADLVLDDLLAAAAGREDLRAAVEVLTAWDRHCHHDSGGYLLFLLWGLRIVAQIADHTLLERPAEPGGMPGPLRDPASGVEVLRAAVDTMAGLGLPLDASIGQVLTLGSGEHAVPADGGSGVLGVLKSLEITAGASGVRLLLGDTWISHVRFGGEHGPLARSLLVYGNTTEPSAPPARSQYALWGADRLRPQRSDGR</sequence>
<evidence type="ECO:0000256" key="4">
    <source>
        <dbReference type="ARBA" id="ARBA00023145"/>
    </source>
</evidence>
<name>A0A918AJ47_9PSEU</name>
<dbReference type="GO" id="GO:0016811">
    <property type="term" value="F:hydrolase activity, acting on carbon-nitrogen (but not peptide) bonds, in linear amides"/>
    <property type="evidence" value="ECO:0007669"/>
    <property type="project" value="InterPro"/>
</dbReference>
<dbReference type="AlphaFoldDB" id="A0A918AJ47"/>
<evidence type="ECO:0000313" key="7">
    <source>
        <dbReference type="Proteomes" id="UP000639606"/>
    </source>
</evidence>
<dbReference type="PANTHER" id="PTHR34218">
    <property type="entry name" value="PEPTIDASE S45 PENICILLIN AMIDASE"/>
    <property type="match status" value="1"/>
</dbReference>
<dbReference type="Gene3D" id="3.60.20.10">
    <property type="entry name" value="Glutamine Phosphoribosylpyrophosphate, subunit 1, domain 1"/>
    <property type="match status" value="1"/>
</dbReference>
<feature type="compositionally biased region" description="Basic and acidic residues" evidence="5">
    <location>
        <begin position="639"/>
        <end position="649"/>
    </location>
</feature>
<reference evidence="6" key="2">
    <citation type="submission" date="2020-09" db="EMBL/GenBank/DDBJ databases">
        <authorList>
            <person name="Sun Q."/>
            <person name="Ohkuma M."/>
        </authorList>
    </citation>
    <scope>NUCLEOTIDE SEQUENCE</scope>
    <source>
        <strain evidence="6">JCM 3313</strain>
    </source>
</reference>
<dbReference type="EMBL" id="BMRG01000002">
    <property type="protein sequence ID" value="GGP43358.1"/>
    <property type="molecule type" value="Genomic_DNA"/>
</dbReference>
<dbReference type="PANTHER" id="PTHR34218:SF3">
    <property type="entry name" value="ACYL-HOMOSERINE LACTONE ACYLASE PVDQ"/>
    <property type="match status" value="1"/>
</dbReference>
<organism evidence="6 7">
    <name type="scientific">Saccharothrix coeruleofusca</name>
    <dbReference type="NCBI Taxonomy" id="33919"/>
    <lineage>
        <taxon>Bacteria</taxon>
        <taxon>Bacillati</taxon>
        <taxon>Actinomycetota</taxon>
        <taxon>Actinomycetes</taxon>
        <taxon>Pseudonocardiales</taxon>
        <taxon>Pseudonocardiaceae</taxon>
        <taxon>Saccharothrix</taxon>
    </lineage>
</organism>
<keyword evidence="3" id="KW-0378">Hydrolase</keyword>
<accession>A0A918AJ47</accession>
<evidence type="ECO:0000256" key="2">
    <source>
        <dbReference type="ARBA" id="ARBA00022729"/>
    </source>
</evidence>
<dbReference type="InterPro" id="IPR029055">
    <property type="entry name" value="Ntn_hydrolases_N"/>
</dbReference>
<gene>
    <name evidence="6" type="ORF">GCM10010185_13700</name>
</gene>
<dbReference type="InterPro" id="IPR043147">
    <property type="entry name" value="Penicillin_amidase_A-knob"/>
</dbReference>
<dbReference type="SUPFAM" id="SSF56235">
    <property type="entry name" value="N-terminal nucleophile aminohydrolases (Ntn hydrolases)"/>
    <property type="match status" value="1"/>
</dbReference>
<reference evidence="6" key="1">
    <citation type="journal article" date="2014" name="Int. J. Syst. Evol. Microbiol.">
        <title>Complete genome sequence of Corynebacterium casei LMG S-19264T (=DSM 44701T), isolated from a smear-ripened cheese.</title>
        <authorList>
            <consortium name="US DOE Joint Genome Institute (JGI-PGF)"/>
            <person name="Walter F."/>
            <person name="Albersmeier A."/>
            <person name="Kalinowski J."/>
            <person name="Ruckert C."/>
        </authorList>
    </citation>
    <scope>NUCLEOTIDE SEQUENCE</scope>
    <source>
        <strain evidence="6">JCM 3313</strain>
    </source>
</reference>
<evidence type="ECO:0000313" key="6">
    <source>
        <dbReference type="EMBL" id="GGP43358.1"/>
    </source>
</evidence>
<keyword evidence="4" id="KW-0865">Zymogen</keyword>
<feature type="region of interest" description="Disordered" evidence="5">
    <location>
        <begin position="622"/>
        <end position="649"/>
    </location>
</feature>
<dbReference type="Pfam" id="PF01804">
    <property type="entry name" value="Penicil_amidase"/>
    <property type="match status" value="1"/>
</dbReference>
<dbReference type="Gene3D" id="1.10.439.10">
    <property type="entry name" value="Penicillin Amidohydrolase, domain 1"/>
    <property type="match status" value="1"/>
</dbReference>
<dbReference type="InterPro" id="IPR043146">
    <property type="entry name" value="Penicillin_amidase_N_B-knob"/>
</dbReference>
<dbReference type="Gene3D" id="2.30.120.10">
    <property type="match status" value="1"/>
</dbReference>
<keyword evidence="2" id="KW-0732">Signal</keyword>
<evidence type="ECO:0000256" key="1">
    <source>
        <dbReference type="ARBA" id="ARBA00006586"/>
    </source>
</evidence>
<evidence type="ECO:0000256" key="5">
    <source>
        <dbReference type="SAM" id="MobiDB-lite"/>
    </source>
</evidence>
<dbReference type="GO" id="GO:0017000">
    <property type="term" value="P:antibiotic biosynthetic process"/>
    <property type="evidence" value="ECO:0007669"/>
    <property type="project" value="InterPro"/>
</dbReference>